<dbReference type="RefSeq" id="WP_130922246.1">
    <property type="nucleotide sequence ID" value="NZ_SEWY01000001.1"/>
</dbReference>
<dbReference type="PANTHER" id="PTHR32309:SF31">
    <property type="entry name" value="CAPSULAR EXOPOLYSACCHARIDE FAMILY"/>
    <property type="match status" value="1"/>
</dbReference>
<dbReference type="Pfam" id="PF02706">
    <property type="entry name" value="Wzz"/>
    <property type="match status" value="1"/>
</dbReference>
<evidence type="ECO:0000256" key="1">
    <source>
        <dbReference type="ARBA" id="ARBA00004651"/>
    </source>
</evidence>
<keyword evidence="9" id="KW-1185">Reference proteome</keyword>
<keyword evidence="2" id="KW-1003">Cell membrane</keyword>
<evidence type="ECO:0000256" key="4">
    <source>
        <dbReference type="ARBA" id="ARBA00022989"/>
    </source>
</evidence>
<dbReference type="PANTHER" id="PTHR32309">
    <property type="entry name" value="TYROSINE-PROTEIN KINASE"/>
    <property type="match status" value="1"/>
</dbReference>
<accession>A0A4Q9BIA1</accession>
<keyword evidence="3 6" id="KW-0812">Transmembrane</keyword>
<evidence type="ECO:0000256" key="5">
    <source>
        <dbReference type="ARBA" id="ARBA00023136"/>
    </source>
</evidence>
<evidence type="ECO:0000256" key="6">
    <source>
        <dbReference type="SAM" id="Phobius"/>
    </source>
</evidence>
<dbReference type="OrthoDB" id="745212at2"/>
<evidence type="ECO:0000313" key="8">
    <source>
        <dbReference type="EMBL" id="TBH75038.1"/>
    </source>
</evidence>
<gene>
    <name evidence="8" type="ORF">EWU20_00265</name>
</gene>
<evidence type="ECO:0000313" key="9">
    <source>
        <dbReference type="Proteomes" id="UP000293583"/>
    </source>
</evidence>
<sequence>MADKKTIVLGDVIESIKRFFSYLRSQFMLIALCAVVGLVLPLIYRAMQKPAYAASTTFILEEKSAGGGGLAGIASQVGLDLGSLGSGSSLFTGDNILDIIKSRVIIEKVLLTPISGSAGKTLADLYLEFSGLGERLPAPVSFAIPAASAAVAPAHSVYQDSVLYVMYEQIAKKNVSVDRLNKKGSIFKIVTVSQNQVFSKNFAERLLRETTTYYVNVKTSAAAANVKRLQARGDSLLRVLNAKSYNAASFQILDPNVAYKSMSVPAEVSSRDKSIVFSIYAEVTKNLEMSRIALVSQTPVIQLLDVPKYPLMDDRKSYLFLGFAGLFAGLLVGFFLCLYLYTDK</sequence>
<protein>
    <recommendedName>
        <fullName evidence="7">Polysaccharide chain length determinant N-terminal domain-containing protein</fullName>
    </recommendedName>
</protein>
<reference evidence="8 9" key="1">
    <citation type="submission" date="2019-02" db="EMBL/GenBank/DDBJ databases">
        <title>Genome of a new Bacteroidetes strain.</title>
        <authorList>
            <person name="Pitt A."/>
        </authorList>
    </citation>
    <scope>NUCLEOTIDE SEQUENCE [LARGE SCALE GENOMIC DNA]</scope>
    <source>
        <strain evidence="8 9">103A-SOEBACH</strain>
    </source>
</reference>
<dbReference type="InterPro" id="IPR050445">
    <property type="entry name" value="Bact_polysacc_biosynth/exp"/>
</dbReference>
<dbReference type="GO" id="GO:0005886">
    <property type="term" value="C:plasma membrane"/>
    <property type="evidence" value="ECO:0007669"/>
    <property type="project" value="UniProtKB-SubCell"/>
</dbReference>
<evidence type="ECO:0000256" key="3">
    <source>
        <dbReference type="ARBA" id="ARBA00022692"/>
    </source>
</evidence>
<feature type="transmembrane region" description="Helical" evidence="6">
    <location>
        <begin position="318"/>
        <end position="341"/>
    </location>
</feature>
<evidence type="ECO:0000256" key="2">
    <source>
        <dbReference type="ARBA" id="ARBA00022475"/>
    </source>
</evidence>
<comment type="caution">
    <text evidence="8">The sequence shown here is derived from an EMBL/GenBank/DDBJ whole genome shotgun (WGS) entry which is preliminary data.</text>
</comment>
<dbReference type="EMBL" id="SEWY01000001">
    <property type="protein sequence ID" value="TBH75038.1"/>
    <property type="molecule type" value="Genomic_DNA"/>
</dbReference>
<keyword evidence="4 6" id="KW-1133">Transmembrane helix</keyword>
<dbReference type="InterPro" id="IPR003856">
    <property type="entry name" value="LPS_length_determ_N"/>
</dbReference>
<dbReference type="AlphaFoldDB" id="A0A4Q9BIA1"/>
<dbReference type="Proteomes" id="UP000293583">
    <property type="component" value="Unassembled WGS sequence"/>
</dbReference>
<feature type="transmembrane region" description="Helical" evidence="6">
    <location>
        <begin position="27"/>
        <end position="44"/>
    </location>
</feature>
<feature type="domain" description="Polysaccharide chain length determinant N-terminal" evidence="7">
    <location>
        <begin position="16"/>
        <end position="110"/>
    </location>
</feature>
<organism evidence="8 9">
    <name type="scientific">Aquirufa antheringensis</name>
    <dbReference type="NCBI Taxonomy" id="2516559"/>
    <lineage>
        <taxon>Bacteria</taxon>
        <taxon>Pseudomonadati</taxon>
        <taxon>Bacteroidota</taxon>
        <taxon>Cytophagia</taxon>
        <taxon>Cytophagales</taxon>
        <taxon>Flectobacillaceae</taxon>
        <taxon>Aquirufa</taxon>
    </lineage>
</organism>
<proteinExistence type="predicted"/>
<evidence type="ECO:0000259" key="7">
    <source>
        <dbReference type="Pfam" id="PF02706"/>
    </source>
</evidence>
<comment type="subcellular location">
    <subcellularLocation>
        <location evidence="1">Cell membrane</location>
        <topology evidence="1">Multi-pass membrane protein</topology>
    </subcellularLocation>
</comment>
<keyword evidence="5 6" id="KW-0472">Membrane</keyword>
<name>A0A4Q9BIA1_9BACT</name>